<dbReference type="EMBL" id="CP038487">
    <property type="protein sequence ID" value="QFZ28342.1"/>
    <property type="molecule type" value="Genomic_DNA"/>
</dbReference>
<gene>
    <name evidence="1" type="ORF">EJF14_40378</name>
</gene>
<proteinExistence type="predicted"/>
<name>A0ACD0WMQ7_CLALS</name>
<dbReference type="Proteomes" id="UP000326582">
    <property type="component" value="Chromosome 4"/>
</dbReference>
<accession>A0ACD0WMQ7</accession>
<reference evidence="2" key="1">
    <citation type="journal article" date="2019" name="MBio">
        <title>Comparative genomics for the elucidation of multidrug resistance (MDR) in Candida lusitaniae.</title>
        <authorList>
            <person name="Kannan A."/>
            <person name="Asner S.A."/>
            <person name="Trachsel E."/>
            <person name="Kelly S."/>
            <person name="Parker J."/>
            <person name="Sanglard D."/>
        </authorList>
    </citation>
    <scope>NUCLEOTIDE SEQUENCE [LARGE SCALE GENOMIC DNA]</scope>
    <source>
        <strain evidence="2">P1</strain>
    </source>
</reference>
<evidence type="ECO:0000313" key="1">
    <source>
        <dbReference type="EMBL" id="QFZ28342.1"/>
    </source>
</evidence>
<protein>
    <submittedName>
        <fullName evidence="1">Something about silencing protein</fullName>
    </submittedName>
</protein>
<keyword evidence="2" id="KW-1185">Reference proteome</keyword>
<organism evidence="1 2">
    <name type="scientific">Clavispora lusitaniae</name>
    <name type="common">Candida lusitaniae</name>
    <dbReference type="NCBI Taxonomy" id="36911"/>
    <lineage>
        <taxon>Eukaryota</taxon>
        <taxon>Fungi</taxon>
        <taxon>Dikarya</taxon>
        <taxon>Ascomycota</taxon>
        <taxon>Saccharomycotina</taxon>
        <taxon>Pichiomycetes</taxon>
        <taxon>Metschnikowiaceae</taxon>
        <taxon>Clavispora</taxon>
    </lineage>
</organism>
<sequence length="293" mass="34893">MTTGEKRRLRSGRDGKGQSRLFNFESVNSLLYQDREIGICSSLESDDFKTKNFKRYAFYGQMAELPKLKNKETDLKYNESLLPRRQRLKMDPLPDQHFETFHRRMKREEKNMTGADRSKMMSEIETLKSQLRLLRQHDWMKHLPRITLVKDPKDRSELQRKRELTEKECLRLLNKYYSWEKRNENLENDIRLFNKNMHSDNAHSSKLARGRKDRHNDDDNNDDDDNDEEEDSDDSDDDDEDIFLSDLAALKAKRQERRIEKYGPSIRIVLGNGYDLVGGPFQYPRIEKASTFM</sequence>
<evidence type="ECO:0000313" key="2">
    <source>
        <dbReference type="Proteomes" id="UP000326582"/>
    </source>
</evidence>